<dbReference type="FunFam" id="3.30.160.60:FF:000553">
    <property type="entry name" value="Zinc finger and BTB domain-containing protein 16"/>
    <property type="match status" value="1"/>
</dbReference>
<keyword evidence="6 12" id="KW-0863">Zinc-finger</keyword>
<dbReference type="FunFam" id="3.30.160.60:FF:000902">
    <property type="entry name" value="Zinc finger protein 445"/>
    <property type="match status" value="1"/>
</dbReference>
<evidence type="ECO:0000256" key="6">
    <source>
        <dbReference type="ARBA" id="ARBA00022771"/>
    </source>
</evidence>
<feature type="region of interest" description="Disordered" evidence="13">
    <location>
        <begin position="374"/>
        <end position="412"/>
    </location>
</feature>
<feature type="domain" description="C2H2-type" evidence="14">
    <location>
        <begin position="327"/>
        <end position="354"/>
    </location>
</feature>
<feature type="domain" description="C2H2-type" evidence="14">
    <location>
        <begin position="1100"/>
        <end position="1127"/>
    </location>
</feature>
<feature type="domain" description="C2H2-type" evidence="14">
    <location>
        <begin position="1072"/>
        <end position="1099"/>
    </location>
</feature>
<evidence type="ECO:0000259" key="14">
    <source>
        <dbReference type="PROSITE" id="PS50157"/>
    </source>
</evidence>
<feature type="domain" description="C2H2-type" evidence="14">
    <location>
        <begin position="214"/>
        <end position="241"/>
    </location>
</feature>
<keyword evidence="4" id="KW-0479">Metal-binding</keyword>
<feature type="domain" description="C2H2-type" evidence="14">
    <location>
        <begin position="664"/>
        <end position="691"/>
    </location>
</feature>
<dbReference type="FunFam" id="3.30.160.60:FF:001344">
    <property type="entry name" value="Zinc finger protein 16 like"/>
    <property type="match status" value="1"/>
</dbReference>
<feature type="domain" description="C2H2-type" evidence="14">
    <location>
        <begin position="740"/>
        <end position="767"/>
    </location>
</feature>
<feature type="domain" description="C2H2-type" evidence="14">
    <location>
        <begin position="524"/>
        <end position="551"/>
    </location>
</feature>
<feature type="domain" description="C2H2-type" evidence="14">
    <location>
        <begin position="961"/>
        <end position="990"/>
    </location>
</feature>
<feature type="domain" description="C2H2-type" evidence="14">
    <location>
        <begin position="692"/>
        <end position="719"/>
    </location>
</feature>
<dbReference type="FunFam" id="3.30.160.60:FF:002716">
    <property type="entry name" value="Zinc finger protein 212"/>
    <property type="match status" value="2"/>
</dbReference>
<dbReference type="Pfam" id="PF00096">
    <property type="entry name" value="zf-C2H2"/>
    <property type="match status" value="19"/>
</dbReference>
<dbReference type="FunFam" id="3.30.160.60:FF:000966">
    <property type="entry name" value="ZFP90 zinc finger protein"/>
    <property type="match status" value="1"/>
</dbReference>
<feature type="compositionally biased region" description="Low complexity" evidence="13">
    <location>
        <begin position="1162"/>
        <end position="1174"/>
    </location>
</feature>
<feature type="domain" description="C2H2-type" evidence="14">
    <location>
        <begin position="1249"/>
        <end position="1276"/>
    </location>
</feature>
<feature type="domain" description="C2H2-type" evidence="14">
    <location>
        <begin position="768"/>
        <end position="795"/>
    </location>
</feature>
<evidence type="ECO:0000256" key="1">
    <source>
        <dbReference type="ARBA" id="ARBA00003767"/>
    </source>
</evidence>
<keyword evidence="9" id="KW-0238">DNA-binding</keyword>
<name>A0A6J3CKR6_AYTFU</name>
<dbReference type="RefSeq" id="XP_032039060.1">
    <property type="nucleotide sequence ID" value="XM_032183169.1"/>
</dbReference>
<keyword evidence="11" id="KW-0539">Nucleus</keyword>
<dbReference type="KEGG" id="aful:116486727"/>
<feature type="domain" description="C2H2-type" evidence="14">
    <location>
        <begin position="580"/>
        <end position="607"/>
    </location>
</feature>
<feature type="region of interest" description="Disordered" evidence="13">
    <location>
        <begin position="1148"/>
        <end position="1188"/>
    </location>
</feature>
<evidence type="ECO:0000256" key="11">
    <source>
        <dbReference type="ARBA" id="ARBA00023242"/>
    </source>
</evidence>
<dbReference type="GO" id="GO:0008270">
    <property type="term" value="F:zinc ion binding"/>
    <property type="evidence" value="ECO:0007669"/>
    <property type="project" value="UniProtKB-KW"/>
</dbReference>
<feature type="domain" description="C2H2-type" evidence="14">
    <location>
        <begin position="271"/>
        <end position="298"/>
    </location>
</feature>
<dbReference type="AlphaFoldDB" id="A0A6J3CKR6"/>
<evidence type="ECO:0000256" key="2">
    <source>
        <dbReference type="ARBA" id="ARBA00004123"/>
    </source>
</evidence>
<dbReference type="PANTHER" id="PTHR24393:SF15">
    <property type="entry name" value="IP01243P-RELATED"/>
    <property type="match status" value="1"/>
</dbReference>
<evidence type="ECO:0000256" key="13">
    <source>
        <dbReference type="SAM" id="MobiDB-lite"/>
    </source>
</evidence>
<dbReference type="PROSITE" id="PS50157">
    <property type="entry name" value="ZINC_FINGER_C2H2_2"/>
    <property type="match status" value="24"/>
</dbReference>
<feature type="domain" description="C2H2-type" evidence="14">
    <location>
        <begin position="158"/>
        <end position="185"/>
    </location>
</feature>
<dbReference type="PANTHER" id="PTHR24393">
    <property type="entry name" value="ZINC FINGER PROTEIN"/>
    <property type="match status" value="1"/>
</dbReference>
<evidence type="ECO:0000256" key="5">
    <source>
        <dbReference type="ARBA" id="ARBA00022737"/>
    </source>
</evidence>
<evidence type="ECO:0000313" key="15">
    <source>
        <dbReference type="Proteomes" id="UP000504639"/>
    </source>
</evidence>
<dbReference type="FunFam" id="3.30.160.60:FF:000624">
    <property type="entry name" value="zinc finger protein 697"/>
    <property type="match status" value="1"/>
</dbReference>
<keyword evidence="8" id="KW-0805">Transcription regulation</keyword>
<dbReference type="FunFam" id="3.30.160.60:FF:000446">
    <property type="entry name" value="Zinc finger protein"/>
    <property type="match status" value="2"/>
</dbReference>
<evidence type="ECO:0000256" key="12">
    <source>
        <dbReference type="PROSITE-ProRule" id="PRU00042"/>
    </source>
</evidence>
<dbReference type="FunFam" id="3.30.160.60:FF:000358">
    <property type="entry name" value="zinc finger protein 24"/>
    <property type="match status" value="1"/>
</dbReference>
<dbReference type="Proteomes" id="UP000504639">
    <property type="component" value="Chromosome 2"/>
</dbReference>
<feature type="compositionally biased region" description="Basic residues" evidence="13">
    <location>
        <begin position="374"/>
        <end position="385"/>
    </location>
</feature>
<evidence type="ECO:0000256" key="9">
    <source>
        <dbReference type="ARBA" id="ARBA00023125"/>
    </source>
</evidence>
<dbReference type="SUPFAM" id="SSF57667">
    <property type="entry name" value="beta-beta-alpha zinc fingers"/>
    <property type="match status" value="15"/>
</dbReference>
<dbReference type="FunFam" id="3.30.160.60:FF:002343">
    <property type="entry name" value="Zinc finger protein 33A"/>
    <property type="match status" value="4"/>
</dbReference>
<keyword evidence="10" id="KW-0804">Transcription</keyword>
<dbReference type="GeneID" id="116486727"/>
<feature type="domain" description="C2H2-type" evidence="14">
    <location>
        <begin position="186"/>
        <end position="213"/>
    </location>
</feature>
<feature type="region of interest" description="Disordered" evidence="13">
    <location>
        <begin position="838"/>
        <end position="885"/>
    </location>
</feature>
<evidence type="ECO:0000256" key="7">
    <source>
        <dbReference type="ARBA" id="ARBA00022833"/>
    </source>
</evidence>
<evidence type="ECO:0000256" key="10">
    <source>
        <dbReference type="ARBA" id="ARBA00023163"/>
    </source>
</evidence>
<feature type="region of interest" description="Disordered" evidence="13">
    <location>
        <begin position="716"/>
        <end position="735"/>
    </location>
</feature>
<gene>
    <name evidence="16" type="primary">LOC116486727</name>
</gene>
<evidence type="ECO:0000256" key="3">
    <source>
        <dbReference type="ARBA" id="ARBA00006991"/>
    </source>
</evidence>
<dbReference type="InterPro" id="IPR036236">
    <property type="entry name" value="Znf_C2H2_sf"/>
</dbReference>
<dbReference type="FunFam" id="3.30.160.60:FF:002196">
    <property type="entry name" value="zinc finger protein 850-like isoform X3"/>
    <property type="match status" value="1"/>
</dbReference>
<feature type="domain" description="C2H2-type" evidence="14">
    <location>
        <begin position="636"/>
        <end position="663"/>
    </location>
</feature>
<proteinExistence type="inferred from homology"/>
<accession>A0A6J3CKR6</accession>
<dbReference type="GO" id="GO:0001228">
    <property type="term" value="F:DNA-binding transcription activator activity, RNA polymerase II-specific"/>
    <property type="evidence" value="ECO:0007669"/>
    <property type="project" value="TreeGrafter"/>
</dbReference>
<feature type="domain" description="C2H2-type" evidence="14">
    <location>
        <begin position="299"/>
        <end position="326"/>
    </location>
</feature>
<evidence type="ECO:0000256" key="8">
    <source>
        <dbReference type="ARBA" id="ARBA00023015"/>
    </source>
</evidence>
<dbReference type="GO" id="GO:0005634">
    <property type="term" value="C:nucleus"/>
    <property type="evidence" value="ECO:0007669"/>
    <property type="project" value="UniProtKB-SubCell"/>
</dbReference>
<dbReference type="FunFam" id="3.30.160.60:FF:000759">
    <property type="entry name" value="zinc finger protein 16"/>
    <property type="match status" value="1"/>
</dbReference>
<keyword evidence="7" id="KW-0862">Zinc</keyword>
<sequence>MSAGGAPQPAHVLNLLPYPRLNEVPRAGHELDAAGAEIPSDPCTGYRFFKPGGLFGIKQSEEPFPEGQTMQEDSKILVSPCAVEPGRTSKVEQPDEKPGVAAGSLELYPAGAGGSGRWFHGGQRAPERAGVERDGAPSLSPLPSRVACWAPQLGNGPFRCAQCGKGFRQKQSLITHERIHTGEKPYRCGDCGKSFSQRPNLLTHRRVHTGERPFPCTQCGKSFSQKANLLAHQRIHAANEKALAGGEQEDGASGKPKLRAPPRSYQDDTPFVCPECGKSFRQKPNLITHRRIHTGERPFTCFLCGRSFNQKTNLVTHYRVHTGERPFACTQCGKRFTQKTNLVTHQSTHTDVRPYPCGQCQKCFKDKVSLKAHQKTHAPRQRRCPGRGPAPTLPFGAAPTLLQPGGPEQDAAFSPMPPLPVPKIPENQELYSCTEKGFPPKEQLLPHQQAPLGEQAFPCVQCGEGFCPKVALLRPQHGPGAEAPAGCAAGFSPGPHLLGHLGVQPVLGEGAAPAPPTPGAEKPFICNQCGNSFGLWLSLVAHQKTHVGQKAFQCPEHDKSSGDELSAKSPQEKDLDGRAWLCPECGRSFVQYERLVKHRQNHRGRGPYRCDVCGKRFSLKTNLVTHQRIHTGERPFTCGVCGRRFNQKGNLVTHYRTHTGERPFACTQCGKRFAQKPNLIAHQKTHSGRQPFTCLECPKRFKSKLSLRVHQRVHVVEQPQSEPGPGQTPPSLQAHPGSPYPCSLCGESFEEHGELQLHRQGHAGERPHACAECGKRFRQKVNLAVHQRTHTGERPFHCAECGKGFSQKAHLLRHRRTHTGGVPPSCCEGTCPAHRDQPDAGAPLGKGSAPPGVLLPPCSRGAAQGSLPREELRPGAQPPNRAESPSGAADILLQLMQEDQHLVPGSHHPQEAPAGQCPCKCAEGGEGLAGKPPLQPQCCCADCVSQRQLLLKPQHDCRAEIWCKYGGCGRSFEDKRVLRVPERAHGEEKTSPCPSSGQRAPMTDLASPTGENPFAFPGGEEGFGDEKALVIHSQAEEEEAGKEFKCILCGECFGQQPSLARHQKHHAGERAFICAECGKAFSLKHNLIIHQRIHTGERPYQCGVCQKSFSLKQNLLTHQRIHSGEKPFSCGRCGKRFREQRFLLNHQRTHAEDRPAADAEDGPGAATAAASSRSPRPEPHEEAGGPGAASGPFACARCGKGFSCRSSLATHQRTHTGERPFACPDCGKSFSQKGSLKIHQRTHTGETPFSCAQCGKSFAQKVNLTAHQRSHGAENAHTE</sequence>
<dbReference type="SMART" id="SM00355">
    <property type="entry name" value="ZnF_C2H2"/>
    <property type="match status" value="24"/>
</dbReference>
<dbReference type="PROSITE" id="PS00028">
    <property type="entry name" value="ZINC_FINGER_C2H2_1"/>
    <property type="match status" value="23"/>
</dbReference>
<dbReference type="FunFam" id="3.30.160.60:FF:001442">
    <property type="entry name" value="zinc finger protein 696"/>
    <property type="match status" value="1"/>
</dbReference>
<feature type="region of interest" description="Disordered" evidence="13">
    <location>
        <begin position="242"/>
        <end position="266"/>
    </location>
</feature>
<dbReference type="InterPro" id="IPR013087">
    <property type="entry name" value="Znf_C2H2_type"/>
</dbReference>
<feature type="region of interest" description="Disordered" evidence="13">
    <location>
        <begin position="983"/>
        <end position="1018"/>
    </location>
</feature>
<protein>
    <submittedName>
        <fullName evidence="16">Zinc finger protein 585A-like</fullName>
    </submittedName>
</protein>
<reference evidence="16" key="1">
    <citation type="submission" date="2025-08" db="UniProtKB">
        <authorList>
            <consortium name="RefSeq"/>
        </authorList>
    </citation>
    <scope>IDENTIFICATION</scope>
    <source>
        <tissue evidence="16">Lung</tissue>
    </source>
</reference>
<organism evidence="15 16">
    <name type="scientific">Aythya fuligula</name>
    <name type="common">Tufted duck</name>
    <name type="synonym">Anas fuligula</name>
    <dbReference type="NCBI Taxonomy" id="219594"/>
    <lineage>
        <taxon>Eukaryota</taxon>
        <taxon>Metazoa</taxon>
        <taxon>Chordata</taxon>
        <taxon>Craniata</taxon>
        <taxon>Vertebrata</taxon>
        <taxon>Euteleostomi</taxon>
        <taxon>Archelosauria</taxon>
        <taxon>Archosauria</taxon>
        <taxon>Dinosauria</taxon>
        <taxon>Saurischia</taxon>
        <taxon>Theropoda</taxon>
        <taxon>Coelurosauria</taxon>
        <taxon>Aves</taxon>
        <taxon>Neognathae</taxon>
        <taxon>Galloanserae</taxon>
        <taxon>Anseriformes</taxon>
        <taxon>Anatidae</taxon>
        <taxon>Aythyinae</taxon>
        <taxon>Aythya</taxon>
    </lineage>
</organism>
<dbReference type="InParanoid" id="A0A6J3CKR6"/>
<feature type="domain" description="C2H2-type" evidence="14">
    <location>
        <begin position="1128"/>
        <end position="1155"/>
    </location>
</feature>
<feature type="domain" description="C2H2-type" evidence="14">
    <location>
        <begin position="1044"/>
        <end position="1071"/>
    </location>
</feature>
<evidence type="ECO:0000313" key="16">
    <source>
        <dbReference type="RefSeq" id="XP_032039060.1"/>
    </source>
</evidence>
<dbReference type="FunFam" id="3.30.160.60:FF:001498">
    <property type="entry name" value="Zinc finger protein 404"/>
    <property type="match status" value="2"/>
</dbReference>
<dbReference type="Gene3D" id="3.30.160.60">
    <property type="entry name" value="Classic Zinc Finger"/>
    <property type="match status" value="22"/>
</dbReference>
<evidence type="ECO:0000256" key="4">
    <source>
        <dbReference type="ARBA" id="ARBA00022723"/>
    </source>
</evidence>
<keyword evidence="15" id="KW-1185">Reference proteome</keyword>
<comment type="subcellular location">
    <subcellularLocation>
        <location evidence="2">Nucleus</location>
    </subcellularLocation>
</comment>
<comment type="function">
    <text evidence="1">May be involved in transcriptional regulation.</text>
</comment>
<comment type="similarity">
    <text evidence="3">Belongs to the krueppel C2H2-type zinc-finger protein family.</text>
</comment>
<dbReference type="GO" id="GO:0000978">
    <property type="term" value="F:RNA polymerase II cis-regulatory region sequence-specific DNA binding"/>
    <property type="evidence" value="ECO:0007669"/>
    <property type="project" value="TreeGrafter"/>
</dbReference>
<feature type="domain" description="C2H2-type" evidence="14">
    <location>
        <begin position="1221"/>
        <end position="1248"/>
    </location>
</feature>
<feature type="domain" description="C2H2-type" evidence="14">
    <location>
        <begin position="608"/>
        <end position="635"/>
    </location>
</feature>
<dbReference type="FunFam" id="3.30.160.60:FF:001156">
    <property type="entry name" value="Zinc finger protein 407"/>
    <property type="match status" value="1"/>
</dbReference>
<feature type="domain" description="C2H2-type" evidence="14">
    <location>
        <begin position="1193"/>
        <end position="1220"/>
    </location>
</feature>
<feature type="domain" description="C2H2-type" evidence="14">
    <location>
        <begin position="796"/>
        <end position="823"/>
    </location>
</feature>
<keyword evidence="5" id="KW-0677">Repeat</keyword>
<feature type="domain" description="C2H2-type" evidence="14">
    <location>
        <begin position="355"/>
        <end position="382"/>
    </location>
</feature>